<dbReference type="PANTHER" id="PTHR30026">
    <property type="entry name" value="OUTER MEMBRANE PROTEIN TOLC"/>
    <property type="match status" value="1"/>
</dbReference>
<keyword evidence="6" id="KW-0472">Membrane</keyword>
<keyword evidence="3" id="KW-0813">Transport</keyword>
<comment type="caution">
    <text evidence="10">The sequence shown here is derived from an EMBL/GenBank/DDBJ whole genome shotgun (WGS) entry which is preliminary data.</text>
</comment>
<gene>
    <name evidence="10" type="ORF">ACFSRZ_03150</name>
</gene>
<evidence type="ECO:0000256" key="3">
    <source>
        <dbReference type="ARBA" id="ARBA00022448"/>
    </source>
</evidence>
<keyword evidence="11" id="KW-1185">Reference proteome</keyword>
<keyword evidence="4" id="KW-1134">Transmembrane beta strand</keyword>
<evidence type="ECO:0000256" key="2">
    <source>
        <dbReference type="ARBA" id="ARBA00007613"/>
    </source>
</evidence>
<organism evidence="10 11">
    <name type="scientific">Pseudotenacibaculum haliotis</name>
    <dbReference type="NCBI Taxonomy" id="1862138"/>
    <lineage>
        <taxon>Bacteria</taxon>
        <taxon>Pseudomonadati</taxon>
        <taxon>Bacteroidota</taxon>
        <taxon>Flavobacteriia</taxon>
        <taxon>Flavobacteriales</taxon>
        <taxon>Flavobacteriaceae</taxon>
        <taxon>Pseudotenacibaculum</taxon>
    </lineage>
</organism>
<keyword evidence="8" id="KW-0175">Coiled coil</keyword>
<evidence type="ECO:0000256" key="8">
    <source>
        <dbReference type="SAM" id="Coils"/>
    </source>
</evidence>
<comment type="subcellular location">
    <subcellularLocation>
        <location evidence="1">Cell outer membrane</location>
    </subcellularLocation>
</comment>
<evidence type="ECO:0000256" key="9">
    <source>
        <dbReference type="SAM" id="SignalP"/>
    </source>
</evidence>
<feature type="chain" id="PRO_5047030818" evidence="9">
    <location>
        <begin position="19"/>
        <end position="470"/>
    </location>
</feature>
<dbReference type="InterPro" id="IPR003423">
    <property type="entry name" value="OMP_efflux"/>
</dbReference>
<proteinExistence type="inferred from homology"/>
<feature type="signal peptide" evidence="9">
    <location>
        <begin position="1"/>
        <end position="18"/>
    </location>
</feature>
<feature type="coiled-coil region" evidence="8">
    <location>
        <begin position="112"/>
        <end position="171"/>
    </location>
</feature>
<keyword evidence="9" id="KW-0732">Signal</keyword>
<evidence type="ECO:0000313" key="11">
    <source>
        <dbReference type="Proteomes" id="UP001597508"/>
    </source>
</evidence>
<dbReference type="SUPFAM" id="SSF56954">
    <property type="entry name" value="Outer membrane efflux proteins (OEP)"/>
    <property type="match status" value="1"/>
</dbReference>
<evidence type="ECO:0000256" key="7">
    <source>
        <dbReference type="ARBA" id="ARBA00023237"/>
    </source>
</evidence>
<reference evidence="11" key="1">
    <citation type="journal article" date="2019" name="Int. J. Syst. Evol. Microbiol.">
        <title>The Global Catalogue of Microorganisms (GCM) 10K type strain sequencing project: providing services to taxonomists for standard genome sequencing and annotation.</title>
        <authorList>
            <consortium name="The Broad Institute Genomics Platform"/>
            <consortium name="The Broad Institute Genome Sequencing Center for Infectious Disease"/>
            <person name="Wu L."/>
            <person name="Ma J."/>
        </authorList>
    </citation>
    <scope>NUCLEOTIDE SEQUENCE [LARGE SCALE GENOMIC DNA]</scope>
    <source>
        <strain evidence="11">KCTC 52127</strain>
    </source>
</reference>
<dbReference type="PANTHER" id="PTHR30026:SF20">
    <property type="entry name" value="OUTER MEMBRANE PROTEIN TOLC"/>
    <property type="match status" value="1"/>
</dbReference>
<sequence length="470" mass="53162">MRNLIIIACFLFSSLCLAQETEKGYTLEECISIALKNNLNLKSSKIREKSANINFKQSKANLLPSVNGNYNLGVNNGRSIDPFTNDFINQRLTFSNANLNLDAVIFNGFRLLNSVKQQKLNAKAAMMEVEQEKQNLVLSVTLAYLQVLNSRDVLLLNEQRLEATLNQLKIQKDLYDEGRSNPADYTDLLGQKAIDETNILSSQIELNNARLSLARLLNLDEEVAIDKSSVLLSFEKYKLSSDEVYQDALQSLATFKARELRVEAAKKGMGVARAQYIPQVSIFGQLNTNYSSAAQTFTEVGRSTVETGDFVTINNQNIPVMREQSQFSSQQISYLDQFDNNLNSVIGVSVRIPLLNGFAAKNNVALEKVRVEESLVEMERTQVEIKNTIKQVHFDMEAAFSRYQSLQKQVEAFEKSFDVNKIRFNNGVSNYLSYITSKNNLENAKVNLSNAKYAYLLRVKVLEYYRGQVF</sequence>
<dbReference type="EMBL" id="JBHULH010000001">
    <property type="protein sequence ID" value="MFD2566353.1"/>
    <property type="molecule type" value="Genomic_DNA"/>
</dbReference>
<evidence type="ECO:0000256" key="6">
    <source>
        <dbReference type="ARBA" id="ARBA00023136"/>
    </source>
</evidence>
<dbReference type="InterPro" id="IPR051906">
    <property type="entry name" value="TolC-like"/>
</dbReference>
<dbReference type="Gene3D" id="1.20.1600.10">
    <property type="entry name" value="Outer membrane efflux proteins (OEP)"/>
    <property type="match status" value="1"/>
</dbReference>
<comment type="similarity">
    <text evidence="2">Belongs to the outer membrane factor (OMF) (TC 1.B.17) family.</text>
</comment>
<evidence type="ECO:0000256" key="4">
    <source>
        <dbReference type="ARBA" id="ARBA00022452"/>
    </source>
</evidence>
<name>A0ABW5LQT8_9FLAO</name>
<evidence type="ECO:0000313" key="10">
    <source>
        <dbReference type="EMBL" id="MFD2566353.1"/>
    </source>
</evidence>
<keyword evidence="7" id="KW-0998">Cell outer membrane</keyword>
<dbReference type="RefSeq" id="WP_379665061.1">
    <property type="nucleotide sequence ID" value="NZ_JBHULH010000001.1"/>
</dbReference>
<protein>
    <submittedName>
        <fullName evidence="10">TolC family protein</fullName>
    </submittedName>
</protein>
<accession>A0ABW5LQT8</accession>
<evidence type="ECO:0000256" key="1">
    <source>
        <dbReference type="ARBA" id="ARBA00004442"/>
    </source>
</evidence>
<dbReference type="Pfam" id="PF02321">
    <property type="entry name" value="OEP"/>
    <property type="match status" value="2"/>
</dbReference>
<keyword evidence="5" id="KW-0812">Transmembrane</keyword>
<dbReference type="Proteomes" id="UP001597508">
    <property type="component" value="Unassembled WGS sequence"/>
</dbReference>
<evidence type="ECO:0000256" key="5">
    <source>
        <dbReference type="ARBA" id="ARBA00022692"/>
    </source>
</evidence>